<dbReference type="InterPro" id="IPR012223">
    <property type="entry name" value="TEII"/>
</dbReference>
<dbReference type="InterPro" id="IPR029058">
    <property type="entry name" value="AB_hydrolase_fold"/>
</dbReference>
<comment type="similarity">
    <text evidence="1">Belongs to the thioesterase family.</text>
</comment>
<sequence>MVALRLFCMPYSGASAMAYARWRRKVPKWLAIRPVELPGRGSRHGEPFATDVLTLARGLANEIRGEARQPYALFGHSLGGLLAFEMAHALRELDVPRPVALFISGSAAPARRDFSGFATARSDAELIAKLRSLGGTPEEVLANRELLDLLLPVLRADFLLCGQYRYHPREPLSIPMHVLGGHRDSISVDDLLAWQEETASSFSLDMHEGHHFFIHDNEGRVLRTLKSHLGRHLRYRSSWGWSPDVRPADRISQTGG</sequence>
<dbReference type="Proteomes" id="UP000327179">
    <property type="component" value="Chromosome"/>
</dbReference>
<dbReference type="SUPFAM" id="SSF53474">
    <property type="entry name" value="alpha/beta-Hydrolases"/>
    <property type="match status" value="1"/>
</dbReference>
<evidence type="ECO:0000256" key="1">
    <source>
        <dbReference type="ARBA" id="ARBA00007169"/>
    </source>
</evidence>
<name>A0A5J6QJI4_9GAMM</name>
<proteinExistence type="inferred from homology"/>
<protein>
    <submittedName>
        <fullName evidence="3">Thioesterase</fullName>
    </submittedName>
</protein>
<evidence type="ECO:0000313" key="4">
    <source>
        <dbReference type="Proteomes" id="UP000327179"/>
    </source>
</evidence>
<feature type="domain" description="Thioesterase" evidence="2">
    <location>
        <begin position="5"/>
        <end position="227"/>
    </location>
</feature>
<dbReference type="GO" id="GO:0008610">
    <property type="term" value="P:lipid biosynthetic process"/>
    <property type="evidence" value="ECO:0007669"/>
    <property type="project" value="TreeGrafter"/>
</dbReference>
<keyword evidence="4" id="KW-1185">Reference proteome</keyword>
<dbReference type="PANTHER" id="PTHR11487">
    <property type="entry name" value="THIOESTERASE"/>
    <property type="match status" value="1"/>
</dbReference>
<dbReference type="Pfam" id="PF00975">
    <property type="entry name" value="Thioesterase"/>
    <property type="match status" value="1"/>
</dbReference>
<reference evidence="3 4" key="1">
    <citation type="submission" date="2019-08" db="EMBL/GenBank/DDBJ databases">
        <title>Whole-genome Sequencing of e-waste polymer degrading bacterium Pseudomonas sp. strain PE08.</title>
        <authorList>
            <person name="Kirdat K."/>
            <person name="Debbarma P."/>
            <person name="Narawade N."/>
            <person name="Suyal D."/>
            <person name="Thorat V."/>
            <person name="Shouche Y."/>
            <person name="Goel R."/>
            <person name="Yadav A."/>
        </authorList>
    </citation>
    <scope>NUCLEOTIDE SEQUENCE [LARGE SCALE GENOMIC DNA]</scope>
    <source>
        <strain evidence="3 4">PE08</strain>
    </source>
</reference>
<accession>A0A5J6QJI4</accession>
<dbReference type="AlphaFoldDB" id="A0A5J6QJI4"/>
<evidence type="ECO:0000259" key="2">
    <source>
        <dbReference type="Pfam" id="PF00975"/>
    </source>
</evidence>
<dbReference type="InterPro" id="IPR001031">
    <property type="entry name" value="Thioesterase"/>
</dbReference>
<dbReference type="EMBL" id="CP043311">
    <property type="protein sequence ID" value="QEY62888.1"/>
    <property type="molecule type" value="Genomic_DNA"/>
</dbReference>
<dbReference type="Gene3D" id="3.40.50.1820">
    <property type="entry name" value="alpha/beta hydrolase"/>
    <property type="match status" value="1"/>
</dbReference>
<dbReference type="RefSeq" id="WP_151133543.1">
    <property type="nucleotide sequence ID" value="NZ_CP043311.1"/>
</dbReference>
<organism evidence="3 4">
    <name type="scientific">Metapseudomonas lalkuanensis</name>
    <dbReference type="NCBI Taxonomy" id="2604832"/>
    <lineage>
        <taxon>Bacteria</taxon>
        <taxon>Pseudomonadati</taxon>
        <taxon>Pseudomonadota</taxon>
        <taxon>Gammaproteobacteria</taxon>
        <taxon>Pseudomonadales</taxon>
        <taxon>Pseudomonadaceae</taxon>
        <taxon>Metapseudomonas</taxon>
    </lineage>
</organism>
<evidence type="ECO:0000313" key="3">
    <source>
        <dbReference type="EMBL" id="QEY62888.1"/>
    </source>
</evidence>
<dbReference type="PANTHER" id="PTHR11487:SF0">
    <property type="entry name" value="S-ACYL FATTY ACID SYNTHASE THIOESTERASE, MEDIUM CHAIN"/>
    <property type="match status" value="1"/>
</dbReference>
<gene>
    <name evidence="3" type="ORF">FXN65_12680</name>
</gene>
<dbReference type="KEGG" id="plal:FXN65_12680"/>